<dbReference type="RefSeq" id="WP_257532203.1">
    <property type="nucleotide sequence ID" value="NZ_JANKAS010000011.1"/>
</dbReference>
<feature type="transmembrane region" description="Helical" evidence="1">
    <location>
        <begin position="12"/>
        <end position="29"/>
    </location>
</feature>
<proteinExistence type="predicted"/>
<keyword evidence="1" id="KW-0812">Transmembrane</keyword>
<dbReference type="AlphaFoldDB" id="A0AAE3L302"/>
<evidence type="ECO:0000313" key="3">
    <source>
        <dbReference type="Proteomes" id="UP001205748"/>
    </source>
</evidence>
<gene>
    <name evidence="2" type="ORF">NSA47_11695</name>
</gene>
<evidence type="ECO:0000313" key="2">
    <source>
        <dbReference type="EMBL" id="MCR1899639.1"/>
    </source>
</evidence>
<dbReference type="EMBL" id="JANKAS010000011">
    <property type="protein sequence ID" value="MCR1899639.1"/>
    <property type="molecule type" value="Genomic_DNA"/>
</dbReference>
<name>A0AAE3L302_9FIRM</name>
<dbReference type="InterPro" id="IPR025918">
    <property type="entry name" value="YIEGIA"/>
</dbReference>
<keyword evidence="1" id="KW-1133">Transmembrane helix</keyword>
<protein>
    <submittedName>
        <fullName evidence="2">YIEGIA family protein</fullName>
    </submittedName>
</protein>
<organism evidence="2 3">
    <name type="scientific">Irregularibacter muris</name>
    <dbReference type="NCBI Taxonomy" id="1796619"/>
    <lineage>
        <taxon>Bacteria</taxon>
        <taxon>Bacillati</taxon>
        <taxon>Bacillota</taxon>
        <taxon>Clostridia</taxon>
        <taxon>Eubacteriales</taxon>
        <taxon>Eubacteriaceae</taxon>
        <taxon>Irregularibacter</taxon>
    </lineage>
</organism>
<feature type="transmembrane region" description="Helical" evidence="1">
    <location>
        <begin position="145"/>
        <end position="163"/>
    </location>
</feature>
<comment type="caution">
    <text evidence="2">The sequence shown here is derived from an EMBL/GenBank/DDBJ whole genome shotgun (WGS) entry which is preliminary data.</text>
</comment>
<keyword evidence="1" id="KW-0472">Membrane</keyword>
<dbReference type="Proteomes" id="UP001205748">
    <property type="component" value="Unassembled WGS sequence"/>
</dbReference>
<accession>A0AAE3L302</accession>
<dbReference type="Pfam" id="PF14045">
    <property type="entry name" value="YIEGIA"/>
    <property type="match status" value="1"/>
</dbReference>
<sequence>MEPNQLIKNYEFLFIVTGIVIGFVSRMWMLKSDVRQYPTLPNGYLIHLTTGFIAAAMGAVAYPALHSKNYIAVTILATAIQQFRDIRKMEKESLESLEKDAYVPRGEAYIDGIAKTFEARNYIVIIVSMLTTILAFILSHYIQSIIIVLIVVVVAGLGMAYLLKTYTRGYSLGDIVLVEEAPLEFRDNCNLYVGDISVGNIGLYSRRKRILENGVGIILKPKNDNENEKIILNHKGQMDAILHECSRRLGVERYAIIRRDYKSPRVGLMMVPIVRDIETIKETILNVPILETVRKVNQRVTKES</sequence>
<feature type="transmembrane region" description="Helical" evidence="1">
    <location>
        <begin position="44"/>
        <end position="65"/>
    </location>
</feature>
<keyword evidence="3" id="KW-1185">Reference proteome</keyword>
<feature type="transmembrane region" description="Helical" evidence="1">
    <location>
        <begin position="122"/>
        <end position="139"/>
    </location>
</feature>
<evidence type="ECO:0000256" key="1">
    <source>
        <dbReference type="SAM" id="Phobius"/>
    </source>
</evidence>
<reference evidence="2" key="1">
    <citation type="submission" date="2022-07" db="EMBL/GenBank/DDBJ databases">
        <title>Enhanced cultured diversity of the mouse gut microbiota enables custom-made synthetic communities.</title>
        <authorList>
            <person name="Afrizal A."/>
        </authorList>
    </citation>
    <scope>NUCLEOTIDE SEQUENCE</scope>
    <source>
        <strain evidence="2">DSM 28593</strain>
    </source>
</reference>